<keyword evidence="2" id="KW-0472">Membrane</keyword>
<keyword evidence="4" id="KW-1185">Reference proteome</keyword>
<feature type="compositionally biased region" description="Basic residues" evidence="1">
    <location>
        <begin position="31"/>
        <end position="52"/>
    </location>
</feature>
<feature type="compositionally biased region" description="Basic and acidic residues" evidence="1">
    <location>
        <begin position="1"/>
        <end position="30"/>
    </location>
</feature>
<feature type="region of interest" description="Disordered" evidence="1">
    <location>
        <begin position="1"/>
        <end position="52"/>
    </location>
</feature>
<sequence length="143" mass="15888">MPQEKGKNQESDKLREKEAKKEERKEIRRIEKIKKGKDKRMKSYRKYGRGQQKHSTMGMRSCMQAAGAVLLFGLAIFFAFLLHGNAGFTGAMGILAGVCAGFGIRSGVKGFRERERNYITCKVGLGINGGLLLILVIIFIGGF</sequence>
<accession>A0A391P2I6</accession>
<evidence type="ECO:0000313" key="3">
    <source>
        <dbReference type="EMBL" id="GCA67941.1"/>
    </source>
</evidence>
<keyword evidence="2" id="KW-1133">Transmembrane helix</keyword>
<dbReference type="Pfam" id="PF19639">
    <property type="entry name" value="DUF6142"/>
    <property type="match status" value="1"/>
</dbReference>
<gene>
    <name evidence="3" type="ORF">KGMB01110_23770</name>
</gene>
<evidence type="ECO:0000256" key="2">
    <source>
        <dbReference type="SAM" id="Phobius"/>
    </source>
</evidence>
<evidence type="ECO:0000256" key="1">
    <source>
        <dbReference type="SAM" id="MobiDB-lite"/>
    </source>
</evidence>
<dbReference type="InterPro" id="IPR046140">
    <property type="entry name" value="DUF6142"/>
</dbReference>
<feature type="transmembrane region" description="Helical" evidence="2">
    <location>
        <begin position="88"/>
        <end position="108"/>
    </location>
</feature>
<dbReference type="EMBL" id="BHGK01000001">
    <property type="protein sequence ID" value="GCA67941.1"/>
    <property type="molecule type" value="Genomic_DNA"/>
</dbReference>
<feature type="transmembrane region" description="Helical" evidence="2">
    <location>
        <begin position="62"/>
        <end position="82"/>
    </location>
</feature>
<keyword evidence="2" id="KW-0812">Transmembrane</keyword>
<comment type="caution">
    <text evidence="3">The sequence shown here is derived from an EMBL/GenBank/DDBJ whole genome shotgun (WGS) entry which is preliminary data.</text>
</comment>
<dbReference type="RefSeq" id="WP_243112823.1">
    <property type="nucleotide sequence ID" value="NZ_BHGK01000001.1"/>
</dbReference>
<evidence type="ECO:0000313" key="4">
    <source>
        <dbReference type="Proteomes" id="UP000265643"/>
    </source>
</evidence>
<protein>
    <submittedName>
        <fullName evidence="3">Uncharacterized protein</fullName>
    </submittedName>
</protein>
<reference evidence="4" key="1">
    <citation type="submission" date="2018-09" db="EMBL/GenBank/DDBJ databases">
        <title>Draft Genome Sequence of Mediterraneibacter sp. KCTC 15684.</title>
        <authorList>
            <person name="Kim J.S."/>
            <person name="Han K.I."/>
            <person name="Suh M.K."/>
            <person name="Lee K.C."/>
            <person name="Eom M.K."/>
            <person name="Lee J.H."/>
            <person name="Park S.H."/>
            <person name="Kang S.W."/>
            <person name="Park J.E."/>
            <person name="Oh B.S."/>
            <person name="Yu S.Y."/>
            <person name="Choi S.H."/>
            <person name="Lee D.H."/>
            <person name="Yoon H."/>
            <person name="Kim B."/>
            <person name="Yang S.J."/>
            <person name="Lee J.S."/>
        </authorList>
    </citation>
    <scope>NUCLEOTIDE SEQUENCE [LARGE SCALE GENOMIC DNA]</scope>
    <source>
        <strain evidence="4">KCTC 15684</strain>
    </source>
</reference>
<dbReference type="AlphaFoldDB" id="A0A391P2I6"/>
<name>A0A391P2I6_9FIRM</name>
<feature type="transmembrane region" description="Helical" evidence="2">
    <location>
        <begin position="120"/>
        <end position="140"/>
    </location>
</feature>
<proteinExistence type="predicted"/>
<dbReference type="Proteomes" id="UP000265643">
    <property type="component" value="Unassembled WGS sequence"/>
</dbReference>
<organism evidence="3 4">
    <name type="scientific">Mediterraneibacter butyricigenes</name>
    <dbReference type="NCBI Taxonomy" id="2316025"/>
    <lineage>
        <taxon>Bacteria</taxon>
        <taxon>Bacillati</taxon>
        <taxon>Bacillota</taxon>
        <taxon>Clostridia</taxon>
        <taxon>Lachnospirales</taxon>
        <taxon>Lachnospiraceae</taxon>
        <taxon>Mediterraneibacter</taxon>
    </lineage>
</organism>